<name>A0AAV3WAD9_9CLOT</name>
<organism evidence="1 2">
    <name type="scientific">Clostridium diolis</name>
    <dbReference type="NCBI Taxonomy" id="223919"/>
    <lineage>
        <taxon>Bacteria</taxon>
        <taxon>Bacillati</taxon>
        <taxon>Bacillota</taxon>
        <taxon>Clostridia</taxon>
        <taxon>Eubacteriales</taxon>
        <taxon>Clostridiaceae</taxon>
        <taxon>Clostridium</taxon>
    </lineage>
</organism>
<reference evidence="1 2" key="1">
    <citation type="submission" date="2019-06" db="EMBL/GenBank/DDBJ databases">
        <title>Draft genome sequence of Clostridium diolis DSM 15410.</title>
        <authorList>
            <person name="Kobayashi H."/>
            <person name="Tanizawa Y."/>
            <person name="Tohno M."/>
        </authorList>
    </citation>
    <scope>NUCLEOTIDE SEQUENCE [LARGE SCALE GENOMIC DNA]</scope>
    <source>
        <strain evidence="1 2">DSM 15410</strain>
    </source>
</reference>
<comment type="caution">
    <text evidence="1">The sequence shown here is derived from an EMBL/GenBank/DDBJ whole genome shotgun (WGS) entry which is preliminary data.</text>
</comment>
<keyword evidence="2" id="KW-1185">Reference proteome</keyword>
<gene>
    <name evidence="1" type="ORF">CDIOL_50120</name>
</gene>
<proteinExistence type="predicted"/>
<evidence type="ECO:0000313" key="1">
    <source>
        <dbReference type="EMBL" id="GEA34089.1"/>
    </source>
</evidence>
<dbReference type="EMBL" id="BJLA01000032">
    <property type="protein sequence ID" value="GEA34089.1"/>
    <property type="molecule type" value="Genomic_DNA"/>
</dbReference>
<dbReference type="Proteomes" id="UP000325212">
    <property type="component" value="Unassembled WGS sequence"/>
</dbReference>
<protein>
    <submittedName>
        <fullName evidence="1">Uncharacterized protein</fullName>
    </submittedName>
</protein>
<accession>A0AAV3WAD9</accession>
<sequence>MRISRRNKNYAVVPVSKEIMMDDSKITSCTQDAGLKGKRSQRKFEERNVKFRFSLFELAHLEQLLI</sequence>
<evidence type="ECO:0000313" key="2">
    <source>
        <dbReference type="Proteomes" id="UP000325212"/>
    </source>
</evidence>
<dbReference type="AlphaFoldDB" id="A0AAV3WAD9"/>